<proteinExistence type="inferred from homology"/>
<protein>
    <recommendedName>
        <fullName evidence="6">WAT1-related protein</fullName>
    </recommendedName>
</protein>
<dbReference type="InterPro" id="IPR000620">
    <property type="entry name" value="EamA_dom"/>
</dbReference>
<feature type="transmembrane region" description="Helical" evidence="6">
    <location>
        <begin position="134"/>
        <end position="152"/>
    </location>
</feature>
<evidence type="ECO:0000256" key="5">
    <source>
        <dbReference type="ARBA" id="ARBA00023136"/>
    </source>
</evidence>
<keyword evidence="3 6" id="KW-0812">Transmembrane</keyword>
<keyword evidence="5 6" id="KW-0472">Membrane</keyword>
<evidence type="ECO:0000256" key="2">
    <source>
        <dbReference type="ARBA" id="ARBA00007635"/>
    </source>
</evidence>
<dbReference type="EMBL" id="JABTTQ020003310">
    <property type="protein sequence ID" value="KAK6118681.1"/>
    <property type="molecule type" value="Genomic_DNA"/>
</dbReference>
<accession>A0ABR0U8R5</accession>
<feature type="transmembrane region" description="Helical" evidence="6">
    <location>
        <begin position="185"/>
        <end position="203"/>
    </location>
</feature>
<dbReference type="Pfam" id="PF00892">
    <property type="entry name" value="EamA"/>
    <property type="match status" value="2"/>
</dbReference>
<feature type="transmembrane region" description="Helical" evidence="6">
    <location>
        <begin position="280"/>
        <end position="301"/>
    </location>
</feature>
<comment type="similarity">
    <text evidence="2 6">Belongs to the drug/metabolite transporter (DMT) superfamily. Plant drug/metabolite exporter (P-DME) (TC 2.A.7.4) family.</text>
</comment>
<feature type="transmembrane region" description="Helical" evidence="6">
    <location>
        <begin position="254"/>
        <end position="273"/>
    </location>
</feature>
<dbReference type="InterPro" id="IPR030184">
    <property type="entry name" value="WAT1-related"/>
</dbReference>
<feature type="transmembrane region" description="Helical" evidence="6">
    <location>
        <begin position="307"/>
        <end position="326"/>
    </location>
</feature>
<reference evidence="8 9" key="1">
    <citation type="journal article" date="2021" name="Comput. Struct. Biotechnol. J.">
        <title>De novo genome assembly of the potent medicinal plant Rehmannia glutinosa using nanopore technology.</title>
        <authorList>
            <person name="Ma L."/>
            <person name="Dong C."/>
            <person name="Song C."/>
            <person name="Wang X."/>
            <person name="Zheng X."/>
            <person name="Niu Y."/>
            <person name="Chen S."/>
            <person name="Feng W."/>
        </authorList>
    </citation>
    <scope>NUCLEOTIDE SEQUENCE [LARGE SCALE GENOMIC DNA]</scope>
    <source>
        <strain evidence="8">DH-2019</strain>
    </source>
</reference>
<keyword evidence="9" id="KW-1185">Reference proteome</keyword>
<evidence type="ECO:0000313" key="8">
    <source>
        <dbReference type="EMBL" id="KAK6118681.1"/>
    </source>
</evidence>
<feature type="domain" description="EamA" evidence="7">
    <location>
        <begin position="186"/>
        <end position="324"/>
    </location>
</feature>
<evidence type="ECO:0000256" key="1">
    <source>
        <dbReference type="ARBA" id="ARBA00004141"/>
    </source>
</evidence>
<feature type="transmembrane region" description="Helical" evidence="6">
    <location>
        <begin position="39"/>
        <end position="59"/>
    </location>
</feature>
<dbReference type="SUPFAM" id="SSF103481">
    <property type="entry name" value="Multidrug resistance efflux transporter EmrE"/>
    <property type="match status" value="2"/>
</dbReference>
<feature type="transmembrane region" description="Helical" evidence="6">
    <location>
        <begin position="215"/>
        <end position="234"/>
    </location>
</feature>
<feature type="domain" description="EamA" evidence="7">
    <location>
        <begin position="11"/>
        <end position="149"/>
    </location>
</feature>
<evidence type="ECO:0000256" key="4">
    <source>
        <dbReference type="ARBA" id="ARBA00022989"/>
    </source>
</evidence>
<evidence type="ECO:0000256" key="3">
    <source>
        <dbReference type="ARBA" id="ARBA00022692"/>
    </source>
</evidence>
<name>A0ABR0U8R5_REHGL</name>
<feature type="transmembrane region" description="Helical" evidence="6">
    <location>
        <begin position="7"/>
        <end position="27"/>
    </location>
</feature>
<feature type="transmembrane region" description="Helical" evidence="6">
    <location>
        <begin position="71"/>
        <end position="90"/>
    </location>
</feature>
<feature type="transmembrane region" description="Helical" evidence="6">
    <location>
        <begin position="102"/>
        <end position="122"/>
    </location>
</feature>
<evidence type="ECO:0000313" key="9">
    <source>
        <dbReference type="Proteomes" id="UP001318860"/>
    </source>
</evidence>
<comment type="subcellular location">
    <subcellularLocation>
        <location evidence="1 6">Membrane</location>
        <topology evidence="1 6">Multi-pass membrane protein</topology>
    </subcellularLocation>
</comment>
<evidence type="ECO:0000259" key="7">
    <source>
        <dbReference type="Pfam" id="PF00892"/>
    </source>
</evidence>
<gene>
    <name evidence="8" type="ORF">DH2020_047594</name>
</gene>
<evidence type="ECO:0000256" key="6">
    <source>
        <dbReference type="RuleBase" id="RU363077"/>
    </source>
</evidence>
<dbReference type="Proteomes" id="UP001318860">
    <property type="component" value="Unassembled WGS sequence"/>
</dbReference>
<comment type="caution">
    <text evidence="8">The sequence shown here is derived from an EMBL/GenBank/DDBJ whole genome shotgun (WGS) entry which is preliminary data.</text>
</comment>
<organism evidence="8 9">
    <name type="scientific">Rehmannia glutinosa</name>
    <name type="common">Chinese foxglove</name>
    <dbReference type="NCBI Taxonomy" id="99300"/>
    <lineage>
        <taxon>Eukaryota</taxon>
        <taxon>Viridiplantae</taxon>
        <taxon>Streptophyta</taxon>
        <taxon>Embryophyta</taxon>
        <taxon>Tracheophyta</taxon>
        <taxon>Spermatophyta</taxon>
        <taxon>Magnoliopsida</taxon>
        <taxon>eudicotyledons</taxon>
        <taxon>Gunneridae</taxon>
        <taxon>Pentapetalae</taxon>
        <taxon>asterids</taxon>
        <taxon>lamiids</taxon>
        <taxon>Lamiales</taxon>
        <taxon>Orobanchaceae</taxon>
        <taxon>Rehmannieae</taxon>
        <taxon>Rehmannia</taxon>
    </lineage>
</organism>
<dbReference type="InterPro" id="IPR037185">
    <property type="entry name" value="EmrE-like"/>
</dbReference>
<dbReference type="PANTHER" id="PTHR31218">
    <property type="entry name" value="WAT1-RELATED PROTEIN"/>
    <property type="match status" value="1"/>
</dbReference>
<sequence length="401" mass="44317">MRKYRELMPTIMMIIVQIALAGGNIFYKLAGNNGMSLRVLIAYRFIFAAVIFVPLALIIERNNRPKLTWKIAFQGFLVALFGGSMGQNLYAESLVQTSATFVAAMCNLIPAITFILTIFFRMERLGLDTKTGRAKVIGTITCIGGAMVLTFYKGCDVNLWSTHFDILHNHHQPRGQDHPKCVNHIFGPFLTLVCCFCISLSFIIQGKMSKTYPCLYSSTALISIMGSVQALVFALCTERNCFQWKLGWDLKLLIVAYMGIMASGIASAFILSCVRARGPLFVSIFNPLLLVLVALAGSLFLNEKLHLGSVLGAIIIVCGLYSVLWGESKQEKKITPLKRSLIESTQSSKNAEKRVDDFNNTNNIMAVAPDFVPESEILQVFDGEEEDLEAVVPKPQTNSGS</sequence>
<keyword evidence="4 6" id="KW-1133">Transmembrane helix</keyword>